<evidence type="ECO:0008006" key="3">
    <source>
        <dbReference type="Google" id="ProtNLM"/>
    </source>
</evidence>
<protein>
    <recommendedName>
        <fullName evidence="3">Cupin</fullName>
    </recommendedName>
</protein>
<dbReference type="SUPFAM" id="SSF51182">
    <property type="entry name" value="RmlC-like cupins"/>
    <property type="match status" value="1"/>
</dbReference>
<dbReference type="InterPro" id="IPR014710">
    <property type="entry name" value="RmlC-like_jellyroll"/>
</dbReference>
<dbReference type="AlphaFoldDB" id="A0A251X3S2"/>
<comment type="caution">
    <text evidence="1">The sequence shown here is derived from an EMBL/GenBank/DDBJ whole genome shotgun (WGS) entry which is preliminary data.</text>
</comment>
<name>A0A251X3S2_9GAMM</name>
<dbReference type="InterPro" id="IPR011051">
    <property type="entry name" value="RmlC_Cupin_sf"/>
</dbReference>
<dbReference type="Gene3D" id="2.60.120.10">
    <property type="entry name" value="Jelly Rolls"/>
    <property type="match status" value="1"/>
</dbReference>
<sequence>MLLVKGNLFDTPSIPSASEHFEVLLQESGGQIERIISHHYASPPDFWYDSPQSEWVVLLRGQAALEFTDNTNTETILLNSGDYCRIAPRQRHRIAWTAENTLWLAVHFAESSPCD</sequence>
<dbReference type="CDD" id="cd06981">
    <property type="entry name" value="cupin_reut_a1446"/>
    <property type="match status" value="1"/>
</dbReference>
<evidence type="ECO:0000313" key="2">
    <source>
        <dbReference type="Proteomes" id="UP000194798"/>
    </source>
</evidence>
<gene>
    <name evidence="1" type="ORF">TPSD3_12760</name>
</gene>
<dbReference type="EMBL" id="MSLT01000023">
    <property type="protein sequence ID" value="OUD12005.1"/>
    <property type="molecule type" value="Genomic_DNA"/>
</dbReference>
<organism evidence="1 2">
    <name type="scientific">Thioflexithrix psekupsensis</name>
    <dbReference type="NCBI Taxonomy" id="1570016"/>
    <lineage>
        <taxon>Bacteria</taxon>
        <taxon>Pseudomonadati</taxon>
        <taxon>Pseudomonadota</taxon>
        <taxon>Gammaproteobacteria</taxon>
        <taxon>Thiotrichales</taxon>
        <taxon>Thioflexithrix</taxon>
    </lineage>
</organism>
<reference evidence="1 2" key="1">
    <citation type="submission" date="2016-12" db="EMBL/GenBank/DDBJ databases">
        <title>Thioflexothrix psekupsii D3 genome sequencing and assembly.</title>
        <authorList>
            <person name="Fomenkov A."/>
            <person name="Vincze T."/>
            <person name="Grabovich M."/>
            <person name="Anton B.P."/>
            <person name="Dubinina G."/>
            <person name="Orlova M."/>
            <person name="Belousova E."/>
            <person name="Roberts R.J."/>
        </authorList>
    </citation>
    <scope>NUCLEOTIDE SEQUENCE [LARGE SCALE GENOMIC DNA]</scope>
    <source>
        <strain evidence="1">D3</strain>
    </source>
</reference>
<keyword evidence="2" id="KW-1185">Reference proteome</keyword>
<dbReference type="Proteomes" id="UP000194798">
    <property type="component" value="Unassembled WGS sequence"/>
</dbReference>
<proteinExistence type="predicted"/>
<accession>A0A251X3S2</accession>
<evidence type="ECO:0000313" key="1">
    <source>
        <dbReference type="EMBL" id="OUD12005.1"/>
    </source>
</evidence>